<reference evidence="3" key="1">
    <citation type="submission" date="2017-10" db="EMBL/GenBank/DDBJ databases">
        <title>Rapid genome shrinkage in a self-fertile nematode reveals novel sperm competition proteins.</title>
        <authorList>
            <person name="Yin D."/>
            <person name="Schwarz E.M."/>
            <person name="Thomas C.G."/>
            <person name="Felde R.L."/>
            <person name="Korf I.F."/>
            <person name="Cutter A.D."/>
            <person name="Schartner C.M."/>
            <person name="Ralston E.J."/>
            <person name="Meyer B.J."/>
            <person name="Haag E.S."/>
        </authorList>
    </citation>
    <scope>NUCLEOTIDE SEQUENCE [LARGE SCALE GENOMIC DNA]</scope>
    <source>
        <strain evidence="3">JU1422</strain>
    </source>
</reference>
<name>A0A2G5T1C4_9PELO</name>
<dbReference type="SUPFAM" id="SSF52540">
    <property type="entry name" value="P-loop containing nucleoside triphosphate hydrolases"/>
    <property type="match status" value="1"/>
</dbReference>
<dbReference type="InterPro" id="IPR039421">
    <property type="entry name" value="Type_1_exporter"/>
</dbReference>
<feature type="domain" description="ABC transporter" evidence="1">
    <location>
        <begin position="5"/>
        <end position="44"/>
    </location>
</feature>
<dbReference type="GO" id="GO:0015421">
    <property type="term" value="F:ABC-type oligopeptide transporter activity"/>
    <property type="evidence" value="ECO:0007669"/>
    <property type="project" value="TreeGrafter"/>
</dbReference>
<dbReference type="GO" id="GO:0005524">
    <property type="term" value="F:ATP binding"/>
    <property type="evidence" value="ECO:0007669"/>
    <property type="project" value="InterPro"/>
</dbReference>
<dbReference type="AlphaFoldDB" id="A0A2G5T1C4"/>
<sequence>MEKGYDTKCGEKGVQMSGGQKQRIAIAHALIRNPRVLILNEATSALNVESESMVQEALDRCAKERTVIMIAHRLSTVQSADRIAVIEKENVSEMGSHADLMKNQNGLYYKMVQK</sequence>
<protein>
    <recommendedName>
        <fullName evidence="1">ABC transporter domain-containing protein</fullName>
    </recommendedName>
</protein>
<dbReference type="PANTHER" id="PTHR43394:SF1">
    <property type="entry name" value="ATP-BINDING CASSETTE SUB-FAMILY B MEMBER 10, MITOCHONDRIAL"/>
    <property type="match status" value="1"/>
</dbReference>
<dbReference type="InterPro" id="IPR003439">
    <property type="entry name" value="ABC_transporter-like_ATP-bd"/>
</dbReference>
<keyword evidence="3" id="KW-1185">Reference proteome</keyword>
<dbReference type="Pfam" id="PF00005">
    <property type="entry name" value="ABC_tran"/>
    <property type="match status" value="1"/>
</dbReference>
<accession>A0A2G5T1C4</accession>
<dbReference type="Proteomes" id="UP000230233">
    <property type="component" value="Chromosome X"/>
</dbReference>
<dbReference type="GO" id="GO:0016887">
    <property type="term" value="F:ATP hydrolysis activity"/>
    <property type="evidence" value="ECO:0007669"/>
    <property type="project" value="InterPro"/>
</dbReference>
<evidence type="ECO:0000259" key="1">
    <source>
        <dbReference type="Pfam" id="PF00005"/>
    </source>
</evidence>
<organism evidence="2 3">
    <name type="scientific">Caenorhabditis nigoni</name>
    <dbReference type="NCBI Taxonomy" id="1611254"/>
    <lineage>
        <taxon>Eukaryota</taxon>
        <taxon>Metazoa</taxon>
        <taxon>Ecdysozoa</taxon>
        <taxon>Nematoda</taxon>
        <taxon>Chromadorea</taxon>
        <taxon>Rhabditida</taxon>
        <taxon>Rhabditina</taxon>
        <taxon>Rhabditomorpha</taxon>
        <taxon>Rhabditoidea</taxon>
        <taxon>Rhabditidae</taxon>
        <taxon>Peloderinae</taxon>
        <taxon>Caenorhabditis</taxon>
    </lineage>
</organism>
<gene>
    <name evidence="2" type="primary">Cnig_chr_X.g25957</name>
    <name evidence="2" type="ORF">B9Z55_025957</name>
</gene>
<dbReference type="InterPro" id="IPR027417">
    <property type="entry name" value="P-loop_NTPase"/>
</dbReference>
<dbReference type="STRING" id="1611254.A0A2G5T1C4"/>
<evidence type="ECO:0000313" key="3">
    <source>
        <dbReference type="Proteomes" id="UP000230233"/>
    </source>
</evidence>
<proteinExistence type="predicted"/>
<dbReference type="Gene3D" id="3.40.50.300">
    <property type="entry name" value="P-loop containing nucleotide triphosphate hydrolases"/>
    <property type="match status" value="1"/>
</dbReference>
<dbReference type="PANTHER" id="PTHR43394">
    <property type="entry name" value="ATP-DEPENDENT PERMEASE MDL1, MITOCHONDRIAL"/>
    <property type="match status" value="1"/>
</dbReference>
<dbReference type="EMBL" id="PDUG01000006">
    <property type="protein sequence ID" value="PIC20939.1"/>
    <property type="molecule type" value="Genomic_DNA"/>
</dbReference>
<evidence type="ECO:0000313" key="2">
    <source>
        <dbReference type="EMBL" id="PIC20939.1"/>
    </source>
</evidence>
<comment type="caution">
    <text evidence="2">The sequence shown here is derived from an EMBL/GenBank/DDBJ whole genome shotgun (WGS) entry which is preliminary data.</text>
</comment>
<dbReference type="OrthoDB" id="6500128at2759"/>